<dbReference type="OrthoDB" id="10353030at2759"/>
<accession>A0A1Y2F8G8</accession>
<feature type="chain" id="PRO_5012824609" evidence="1">
    <location>
        <begin position="20"/>
        <end position="209"/>
    </location>
</feature>
<organism evidence="2 3">
    <name type="scientific">Neocallimastix californiae</name>
    <dbReference type="NCBI Taxonomy" id="1754190"/>
    <lineage>
        <taxon>Eukaryota</taxon>
        <taxon>Fungi</taxon>
        <taxon>Fungi incertae sedis</taxon>
        <taxon>Chytridiomycota</taxon>
        <taxon>Chytridiomycota incertae sedis</taxon>
        <taxon>Neocallimastigomycetes</taxon>
        <taxon>Neocallimastigales</taxon>
        <taxon>Neocallimastigaceae</taxon>
        <taxon>Neocallimastix</taxon>
    </lineage>
</organism>
<protein>
    <submittedName>
        <fullName evidence="2">Uncharacterized protein</fullName>
    </submittedName>
</protein>
<evidence type="ECO:0000313" key="3">
    <source>
        <dbReference type="Proteomes" id="UP000193920"/>
    </source>
</evidence>
<dbReference type="AlphaFoldDB" id="A0A1Y2F8G8"/>
<evidence type="ECO:0000313" key="2">
    <source>
        <dbReference type="EMBL" id="ORY79205.1"/>
    </source>
</evidence>
<dbReference type="EMBL" id="MCOG01000015">
    <property type="protein sequence ID" value="ORY79205.1"/>
    <property type="molecule type" value="Genomic_DNA"/>
</dbReference>
<feature type="signal peptide" evidence="1">
    <location>
        <begin position="1"/>
        <end position="19"/>
    </location>
</feature>
<sequence length="209" mass="24117">MNIVVSIILFVSIFQQSLCNGLNTKNENGSQNLLKNNTMKNEVKEKSVLQSLTKNNTKENEIKESKEFCLYNSEGVIMIYDPIYRNNKGKLVHAETIEEYAKVLGPTWYGVSFCNNNTLVNSLGMYFDISNSKLHKRSEEETPVNDDNIFRGENPLLESDYETITTKYIDNIYEELKNSEKKCMPLTSVSPGFNPYHKSLVFIYIYIYI</sequence>
<name>A0A1Y2F8G8_9FUNG</name>
<keyword evidence="1" id="KW-0732">Signal</keyword>
<reference evidence="2 3" key="1">
    <citation type="submission" date="2016-08" db="EMBL/GenBank/DDBJ databases">
        <title>A Parts List for Fungal Cellulosomes Revealed by Comparative Genomics.</title>
        <authorList>
            <consortium name="DOE Joint Genome Institute"/>
            <person name="Haitjema C.H."/>
            <person name="Gilmore S.P."/>
            <person name="Henske J.K."/>
            <person name="Solomon K.V."/>
            <person name="De Groot R."/>
            <person name="Kuo A."/>
            <person name="Mondo S.J."/>
            <person name="Salamov A.A."/>
            <person name="Labutti K."/>
            <person name="Zhao Z."/>
            <person name="Chiniquy J."/>
            <person name="Barry K."/>
            <person name="Brewer H.M."/>
            <person name="Purvine S.O."/>
            <person name="Wright A.T."/>
            <person name="Boxma B."/>
            <person name="Van Alen T."/>
            <person name="Hackstein J.H."/>
            <person name="Baker S.E."/>
            <person name="Grigoriev I.V."/>
            <person name="O'Malley M.A."/>
        </authorList>
    </citation>
    <scope>NUCLEOTIDE SEQUENCE [LARGE SCALE GENOMIC DNA]</scope>
    <source>
        <strain evidence="2 3">G1</strain>
    </source>
</reference>
<dbReference type="Proteomes" id="UP000193920">
    <property type="component" value="Unassembled WGS sequence"/>
</dbReference>
<gene>
    <name evidence="2" type="ORF">LY90DRAFT_61866</name>
</gene>
<evidence type="ECO:0000256" key="1">
    <source>
        <dbReference type="SAM" id="SignalP"/>
    </source>
</evidence>
<comment type="caution">
    <text evidence="2">The sequence shown here is derived from an EMBL/GenBank/DDBJ whole genome shotgun (WGS) entry which is preliminary data.</text>
</comment>
<keyword evidence="3" id="KW-1185">Reference proteome</keyword>
<proteinExistence type="predicted"/>